<dbReference type="Proteomes" id="UP001428341">
    <property type="component" value="Unassembled WGS sequence"/>
</dbReference>
<evidence type="ECO:0000313" key="2">
    <source>
        <dbReference type="EMBL" id="KAK9228910.1"/>
    </source>
</evidence>
<proteinExistence type="predicted"/>
<evidence type="ECO:0000313" key="3">
    <source>
        <dbReference type="Proteomes" id="UP001428341"/>
    </source>
</evidence>
<dbReference type="AlphaFoldDB" id="A0AAP0MXJ4"/>
<dbReference type="EMBL" id="JBCGBO010000001">
    <property type="protein sequence ID" value="KAK9228910.1"/>
    <property type="molecule type" value="Genomic_DNA"/>
</dbReference>
<organism evidence="2 3">
    <name type="scientific">Citrus x changshan-huyou</name>
    <dbReference type="NCBI Taxonomy" id="2935761"/>
    <lineage>
        <taxon>Eukaryota</taxon>
        <taxon>Viridiplantae</taxon>
        <taxon>Streptophyta</taxon>
        <taxon>Embryophyta</taxon>
        <taxon>Tracheophyta</taxon>
        <taxon>Spermatophyta</taxon>
        <taxon>Magnoliopsida</taxon>
        <taxon>eudicotyledons</taxon>
        <taxon>Gunneridae</taxon>
        <taxon>Pentapetalae</taxon>
        <taxon>rosids</taxon>
        <taxon>malvids</taxon>
        <taxon>Sapindales</taxon>
        <taxon>Rutaceae</taxon>
        <taxon>Aurantioideae</taxon>
        <taxon>Citrus</taxon>
    </lineage>
</organism>
<sequence length="106" mass="12487">MEEREDKNAEKKKRELFNGQHQNETKLEHKPGRPIWQHAHMTQNKLLFRFGWLEVFSGNSLYSFKEPLVQNHQSPIFKDKTCNIHCYCQLSFVACAPAAVAKRLCR</sequence>
<reference evidence="2 3" key="1">
    <citation type="submission" date="2024-05" db="EMBL/GenBank/DDBJ databases">
        <title>Haplotype-resolved chromosome-level genome assembly of Huyou (Citrus changshanensis).</title>
        <authorList>
            <person name="Miao C."/>
            <person name="Chen W."/>
            <person name="Wu Y."/>
            <person name="Wang L."/>
            <person name="Zhao S."/>
            <person name="Grierson D."/>
            <person name="Xu C."/>
            <person name="Chen K."/>
        </authorList>
    </citation>
    <scope>NUCLEOTIDE SEQUENCE [LARGE SCALE GENOMIC DNA]</scope>
    <source>
        <strain evidence="2">01-14</strain>
        <tissue evidence="2">Leaf</tissue>
    </source>
</reference>
<comment type="caution">
    <text evidence="2">The sequence shown here is derived from an EMBL/GenBank/DDBJ whole genome shotgun (WGS) entry which is preliminary data.</text>
</comment>
<accession>A0AAP0MXJ4</accession>
<evidence type="ECO:0000256" key="1">
    <source>
        <dbReference type="SAM" id="MobiDB-lite"/>
    </source>
</evidence>
<feature type="region of interest" description="Disordered" evidence="1">
    <location>
        <begin position="1"/>
        <end position="34"/>
    </location>
</feature>
<name>A0AAP0MXJ4_9ROSI</name>
<gene>
    <name evidence="2" type="ORF">WN944_021867</name>
</gene>
<feature type="compositionally biased region" description="Basic and acidic residues" evidence="1">
    <location>
        <begin position="1"/>
        <end position="16"/>
    </location>
</feature>
<protein>
    <submittedName>
        <fullName evidence="2">Uncharacterized protein</fullName>
    </submittedName>
</protein>
<keyword evidence="3" id="KW-1185">Reference proteome</keyword>